<feature type="binding site" evidence="2">
    <location>
        <position position="173"/>
    </location>
    <ligand>
        <name>substrate</name>
    </ligand>
</feature>
<feature type="active site" description="Proton acceptor" evidence="1">
    <location>
        <position position="17"/>
    </location>
</feature>
<evidence type="ECO:0000313" key="4">
    <source>
        <dbReference type="EMBL" id="SDI66195.1"/>
    </source>
</evidence>
<dbReference type="NCBIfam" id="TIGR03590">
    <property type="entry name" value="PseG"/>
    <property type="match status" value="1"/>
</dbReference>
<proteinExistence type="predicted"/>
<reference evidence="5 6" key="2">
    <citation type="submission" date="2017-06" db="EMBL/GenBank/DDBJ databases">
        <authorList>
            <person name="Varghese N."/>
            <person name="Submissions S."/>
        </authorList>
    </citation>
    <scope>NUCLEOTIDE SEQUENCE [LARGE SCALE GENOMIC DNA]</scope>
    <source>
        <strain evidence="5 6">RLD-1</strain>
    </source>
</reference>
<dbReference type="InterPro" id="IPR020023">
    <property type="entry name" value="PseG"/>
</dbReference>
<evidence type="ECO:0000259" key="3">
    <source>
        <dbReference type="Pfam" id="PF04101"/>
    </source>
</evidence>
<dbReference type="Proteomes" id="UP000199693">
    <property type="component" value="Unassembled WGS sequence"/>
</dbReference>
<dbReference type="GO" id="GO:0016758">
    <property type="term" value="F:hexosyltransferase activity"/>
    <property type="evidence" value="ECO:0007669"/>
    <property type="project" value="InterPro"/>
</dbReference>
<dbReference type="Gene3D" id="3.40.50.2000">
    <property type="entry name" value="Glycogen Phosphorylase B"/>
    <property type="match status" value="1"/>
</dbReference>
<dbReference type="InterPro" id="IPR007235">
    <property type="entry name" value="Glyco_trans_28_C"/>
</dbReference>
<dbReference type="Proteomes" id="UP000198309">
    <property type="component" value="Unassembled WGS sequence"/>
</dbReference>
<evidence type="ECO:0000313" key="5">
    <source>
        <dbReference type="EMBL" id="SNS95663.1"/>
    </source>
</evidence>
<dbReference type="Pfam" id="PF04101">
    <property type="entry name" value="Glyco_tran_28_C"/>
    <property type="match status" value="1"/>
</dbReference>
<dbReference type="GO" id="GO:0016787">
    <property type="term" value="F:hydrolase activity"/>
    <property type="evidence" value="ECO:0007669"/>
    <property type="project" value="UniProtKB-KW"/>
</dbReference>
<organism evidence="4 7">
    <name type="scientific">Pseudomonas delhiensis</name>
    <dbReference type="NCBI Taxonomy" id="366289"/>
    <lineage>
        <taxon>Bacteria</taxon>
        <taxon>Pseudomonadati</taxon>
        <taxon>Pseudomonadota</taxon>
        <taxon>Gammaproteobacteria</taxon>
        <taxon>Pseudomonadales</taxon>
        <taxon>Pseudomonadaceae</taxon>
        <taxon>Pseudomonas</taxon>
    </lineage>
</organism>
<dbReference type="AlphaFoldDB" id="A0A239IRF4"/>
<evidence type="ECO:0000313" key="7">
    <source>
        <dbReference type="Proteomes" id="UP000199693"/>
    </source>
</evidence>
<keyword evidence="4" id="KW-0378">Hydrolase</keyword>
<evidence type="ECO:0000256" key="1">
    <source>
        <dbReference type="PIRSR" id="PIRSR620023-1"/>
    </source>
</evidence>
<evidence type="ECO:0000313" key="6">
    <source>
        <dbReference type="Proteomes" id="UP000198309"/>
    </source>
</evidence>
<dbReference type="EMBL" id="FNEC01000007">
    <property type="protein sequence ID" value="SDI66195.1"/>
    <property type="molecule type" value="Genomic_DNA"/>
</dbReference>
<gene>
    <name evidence="4" type="ORF">SAMN05216189_1007146</name>
    <name evidence="5" type="ORF">SAMN06295949_110146</name>
</gene>
<keyword evidence="6" id="KW-1185">Reference proteome</keyword>
<dbReference type="Gene3D" id="3.40.50.11190">
    <property type="match status" value="1"/>
</dbReference>
<sequence length="360" mass="39876">MNIVFRTDASLKMGSGHLMRCLTLADALKAQGAHCHFICREHPGHLNNFVLERGHSLHVLPFIARNMLDDPFVPVHAGWLGAPWYEDAEQTAAVLETVQPDWLVVDHYALEKRWEQEVSRHCNRLMALDDLADRSHYCDLLLDQSLGRTSEDYHGLIPDACRLLLGPSYALLRPKFSELRARSLASRKNRSLSKILISMGGVDASNATGMVLQVLGSIVDPNWQIQVVMGANAPWLSDVCHQVELMQCFTQLLVNTPDMASLMSDADIAIGAAGSTSWERCCLGLPTIMLILAENQRLIGQRLHEAGAAFLIPSIEQIPALLPIYVENLHSPEELTRASKNATVFVDGIGTQRAIEAMMK</sequence>
<name>A0A239IRF4_9PSED</name>
<protein>
    <submittedName>
        <fullName evidence="4">UDP-2,4-diacetamido-2,4,6-trideoxy-beta-L-altropyranose hydrolase</fullName>
    </submittedName>
</protein>
<evidence type="ECO:0000256" key="2">
    <source>
        <dbReference type="PIRSR" id="PIRSR620023-2"/>
    </source>
</evidence>
<reference evidence="4 7" key="1">
    <citation type="submission" date="2016-10" db="EMBL/GenBank/DDBJ databases">
        <authorList>
            <person name="de Groot N.N."/>
        </authorList>
    </citation>
    <scope>NUCLEOTIDE SEQUENCE [LARGE SCALE GENOMIC DNA]</scope>
    <source>
        <strain evidence="4 7">CCM 7361</strain>
    </source>
</reference>
<dbReference type="EMBL" id="FZPC01000010">
    <property type="protein sequence ID" value="SNS95663.1"/>
    <property type="molecule type" value="Genomic_DNA"/>
</dbReference>
<feature type="binding site" evidence="2">
    <location>
        <position position="279"/>
    </location>
    <ligand>
        <name>substrate</name>
    </ligand>
</feature>
<dbReference type="SUPFAM" id="SSF53756">
    <property type="entry name" value="UDP-Glycosyltransferase/glycogen phosphorylase"/>
    <property type="match status" value="1"/>
</dbReference>
<feature type="domain" description="Glycosyl transferase family 28 C-terminal" evidence="3">
    <location>
        <begin position="255"/>
        <end position="341"/>
    </location>
</feature>
<dbReference type="RefSeq" id="WP_089391553.1">
    <property type="nucleotide sequence ID" value="NZ_FNEC01000007.1"/>
</dbReference>
<accession>A0A239IRF4</accession>